<sequence>MESEREPTVAEAAELLGRHNEIRSRAARQRESRGSAWLQVVGSVLLSVYVGILLVMFTGFDPHESGGGPSQYVHLLLLPVLLFCGLVQGARDRFRVRTRPGVGQVIIGAAPLAAFMVLTALSIAGVAYPWWLNALIPLVLFAATASPALRRLRDPQPSAADDRWSTQPLPPVTRWTTVAIGAAFGIGSAVSTWTWAPLVWMAMWIALLIAAIVGWRMPWGLPRTGFLWGPAHWMLYGAATVVLFALAAVLSTVDTASIAVPFGAASLAFALLVLSSVIPLRTGR</sequence>
<organism evidence="2 3">
    <name type="scientific">Agromyces seonyuensis</name>
    <dbReference type="NCBI Taxonomy" id="2662446"/>
    <lineage>
        <taxon>Bacteria</taxon>
        <taxon>Bacillati</taxon>
        <taxon>Actinomycetota</taxon>
        <taxon>Actinomycetes</taxon>
        <taxon>Micrococcales</taxon>
        <taxon>Microbacteriaceae</taxon>
        <taxon>Agromyces</taxon>
    </lineage>
</organism>
<feature type="transmembrane region" description="Helical" evidence="1">
    <location>
        <begin position="201"/>
        <end position="221"/>
    </location>
</feature>
<feature type="transmembrane region" description="Helical" evidence="1">
    <location>
        <begin position="72"/>
        <end position="90"/>
    </location>
</feature>
<comment type="caution">
    <text evidence="2">The sequence shown here is derived from an EMBL/GenBank/DDBJ whole genome shotgun (WGS) entry which is preliminary data.</text>
</comment>
<keyword evidence="1" id="KW-0812">Transmembrane</keyword>
<protein>
    <submittedName>
        <fullName evidence="2">Uncharacterized protein</fullName>
    </submittedName>
</protein>
<proteinExistence type="predicted"/>
<keyword evidence="3" id="KW-1185">Reference proteome</keyword>
<feature type="transmembrane region" description="Helical" evidence="1">
    <location>
        <begin position="259"/>
        <end position="280"/>
    </location>
</feature>
<reference evidence="2 3" key="1">
    <citation type="submission" date="2019-12" db="EMBL/GenBank/DDBJ databases">
        <authorList>
            <person name="Kim Y.S."/>
        </authorList>
    </citation>
    <scope>NUCLEOTIDE SEQUENCE [LARGE SCALE GENOMIC DNA]</scope>
    <source>
        <strain evidence="2 3">MMS17-SY077</strain>
    </source>
</reference>
<evidence type="ECO:0000256" key="1">
    <source>
        <dbReference type="SAM" id="Phobius"/>
    </source>
</evidence>
<feature type="transmembrane region" description="Helical" evidence="1">
    <location>
        <begin position="130"/>
        <end position="149"/>
    </location>
</feature>
<evidence type="ECO:0000313" key="2">
    <source>
        <dbReference type="EMBL" id="MWB97399.1"/>
    </source>
</evidence>
<dbReference type="EMBL" id="WSTA01000006">
    <property type="protein sequence ID" value="MWB97399.1"/>
    <property type="molecule type" value="Genomic_DNA"/>
</dbReference>
<dbReference type="Proteomes" id="UP000438182">
    <property type="component" value="Unassembled WGS sequence"/>
</dbReference>
<feature type="transmembrane region" description="Helical" evidence="1">
    <location>
        <begin position="175"/>
        <end position="195"/>
    </location>
</feature>
<feature type="transmembrane region" description="Helical" evidence="1">
    <location>
        <begin position="233"/>
        <end position="253"/>
    </location>
</feature>
<dbReference type="RefSeq" id="WP_160422746.1">
    <property type="nucleotide sequence ID" value="NZ_WSTA01000006.1"/>
</dbReference>
<gene>
    <name evidence="2" type="ORF">GB864_02340</name>
</gene>
<feature type="transmembrane region" description="Helical" evidence="1">
    <location>
        <begin position="36"/>
        <end position="60"/>
    </location>
</feature>
<keyword evidence="1" id="KW-1133">Transmembrane helix</keyword>
<name>A0A6I4P055_9MICO</name>
<accession>A0A6I4P055</accession>
<dbReference type="AlphaFoldDB" id="A0A6I4P055"/>
<evidence type="ECO:0000313" key="3">
    <source>
        <dbReference type="Proteomes" id="UP000438182"/>
    </source>
</evidence>
<feature type="transmembrane region" description="Helical" evidence="1">
    <location>
        <begin position="102"/>
        <end position="124"/>
    </location>
</feature>
<keyword evidence="1" id="KW-0472">Membrane</keyword>